<keyword evidence="2" id="KW-1185">Reference proteome</keyword>
<accession>A0ABP1QYS8</accession>
<protein>
    <submittedName>
        <fullName evidence="1">Uncharacterized protein</fullName>
    </submittedName>
</protein>
<name>A0ABP1QYS8_9HEXA</name>
<dbReference type="Proteomes" id="UP001642540">
    <property type="component" value="Unassembled WGS sequence"/>
</dbReference>
<reference evidence="1 2" key="1">
    <citation type="submission" date="2024-08" db="EMBL/GenBank/DDBJ databases">
        <authorList>
            <person name="Cucini C."/>
            <person name="Frati F."/>
        </authorList>
    </citation>
    <scope>NUCLEOTIDE SEQUENCE [LARGE SCALE GENOMIC DNA]</scope>
</reference>
<dbReference type="EMBL" id="CAXLJM020000046">
    <property type="protein sequence ID" value="CAL8111732.1"/>
    <property type="molecule type" value="Genomic_DNA"/>
</dbReference>
<gene>
    <name evidence="1" type="ORF">ODALV1_LOCUS15308</name>
</gene>
<evidence type="ECO:0000313" key="2">
    <source>
        <dbReference type="Proteomes" id="UP001642540"/>
    </source>
</evidence>
<proteinExistence type="predicted"/>
<comment type="caution">
    <text evidence="1">The sequence shown here is derived from an EMBL/GenBank/DDBJ whole genome shotgun (WGS) entry which is preliminary data.</text>
</comment>
<sequence length="623" mass="71928">MFPRAFLYSELVYIYDAFNPVVISVVFKAATVKIHTHACYSFNRLEREAYKTRNVWVMKETKVFGNKFYGVYLIGKENDYRHSDFIAFNEPDFGYAPTREILDGASVALIINSTHTNMLCYHLKAINVDGVISGSFVDQPTFCRRADRGQEFDIPWHQSVMTNEAKWGSCGNATFTPNGDDDAENYDNSFEQLNQADFMKPVRNLLENLNESGYLWKEALHGHSFLDRVLHTKFYDKNVIDYIFAVAQLYTNVGGSFNGTVITSKNTTPTLPDYQRYRANFLSKECTVLPTYSSTLIGNCKPNTRNPCSILNHIMTIETVDWKVGKLKAGNWRKDILTTLQRIYARVCPQVAKIFAPAVTRIFEHFLSLTVESDVKAEIKFRESGKDWARVQVNLDYCNSLAKPLPLARVYDDEKLELIRALKNRLVNLTTASRETRRDEEESENRYLQILKIQDELNDMYLLNPYKILLQNVQGNVEELKFHDYVEAAEIDYNLDWAIDSFWKVISTVIGYCFAHYDIPDSGTFIKMYDFFSEEFLDYVKEIWTTQGEDMEVYDQLMGEFVSGSAAIWIDACSSGVYHWRNIPQLKPLRPLYLTLGEDNFMDSGNSSGQRVIPNFFVKNQNF</sequence>
<evidence type="ECO:0000313" key="1">
    <source>
        <dbReference type="EMBL" id="CAL8111732.1"/>
    </source>
</evidence>
<organism evidence="1 2">
    <name type="scientific">Orchesella dallaii</name>
    <dbReference type="NCBI Taxonomy" id="48710"/>
    <lineage>
        <taxon>Eukaryota</taxon>
        <taxon>Metazoa</taxon>
        <taxon>Ecdysozoa</taxon>
        <taxon>Arthropoda</taxon>
        <taxon>Hexapoda</taxon>
        <taxon>Collembola</taxon>
        <taxon>Entomobryomorpha</taxon>
        <taxon>Entomobryoidea</taxon>
        <taxon>Orchesellidae</taxon>
        <taxon>Orchesellinae</taxon>
        <taxon>Orchesella</taxon>
    </lineage>
</organism>